<comment type="caution">
    <text evidence="3">The sequence shown here is derived from an EMBL/GenBank/DDBJ whole genome shotgun (WGS) entry which is preliminary data.</text>
</comment>
<dbReference type="AlphaFoldDB" id="A0AA36HIA3"/>
<evidence type="ECO:0000313" key="4">
    <source>
        <dbReference type="Proteomes" id="UP001176961"/>
    </source>
</evidence>
<sequence length="246" mass="26839">MQERMVLVRPVAVTVPNGVFAALVLFSRAFVILVMMLRAAAAERNAGPISDVLRRYLTDDMKLLEIASGTGQHVIKFAEKFPGVTFQPSEIDARSLHSIVAYIDHYRLGNVRVPLFIDVTKPVSHWALPGDYGPQAVDVILNSNMIHISCDAAVEGLFNAAGVLLKRGSGLLITYGPYAVDGVISPQSNIDFDAGLRSQNPEWGLRDTSHLSRLASSCGMTLVARHDMPANNHMLVFSRDSQDISP</sequence>
<dbReference type="Proteomes" id="UP001176961">
    <property type="component" value="Unassembled WGS sequence"/>
</dbReference>
<comment type="similarity">
    <text evidence="1">Belongs to the UPF0585 family.</text>
</comment>
<evidence type="ECO:0000256" key="1">
    <source>
        <dbReference type="ARBA" id="ARBA00008308"/>
    </source>
</evidence>
<feature type="transmembrane region" description="Helical" evidence="2">
    <location>
        <begin position="20"/>
        <end position="41"/>
    </location>
</feature>
<dbReference type="Pfam" id="PF06080">
    <property type="entry name" value="DUF938"/>
    <property type="match status" value="1"/>
</dbReference>
<gene>
    <name evidence="3" type="ORF">CYNAS_LOCUS22356</name>
</gene>
<dbReference type="Gene3D" id="3.40.50.150">
    <property type="entry name" value="Vaccinia Virus protein VP39"/>
    <property type="match status" value="1"/>
</dbReference>
<proteinExistence type="inferred from homology"/>
<dbReference type="PANTHER" id="PTHR20974:SF0">
    <property type="entry name" value="UPF0585 PROTEIN CG18661"/>
    <property type="match status" value="1"/>
</dbReference>
<dbReference type="PANTHER" id="PTHR20974">
    <property type="entry name" value="UPF0585 PROTEIN CG18661"/>
    <property type="match status" value="1"/>
</dbReference>
<dbReference type="InterPro" id="IPR010342">
    <property type="entry name" value="DUF938"/>
</dbReference>
<dbReference type="InterPro" id="IPR029063">
    <property type="entry name" value="SAM-dependent_MTases_sf"/>
</dbReference>
<organism evidence="3 4">
    <name type="scientific">Cylicocyclus nassatus</name>
    <name type="common">Nematode worm</name>
    <dbReference type="NCBI Taxonomy" id="53992"/>
    <lineage>
        <taxon>Eukaryota</taxon>
        <taxon>Metazoa</taxon>
        <taxon>Ecdysozoa</taxon>
        <taxon>Nematoda</taxon>
        <taxon>Chromadorea</taxon>
        <taxon>Rhabditida</taxon>
        <taxon>Rhabditina</taxon>
        <taxon>Rhabditomorpha</taxon>
        <taxon>Strongyloidea</taxon>
        <taxon>Strongylidae</taxon>
        <taxon>Cylicocyclus</taxon>
    </lineage>
</organism>
<accession>A0AA36HIA3</accession>
<evidence type="ECO:0008006" key="5">
    <source>
        <dbReference type="Google" id="ProtNLM"/>
    </source>
</evidence>
<evidence type="ECO:0000256" key="2">
    <source>
        <dbReference type="SAM" id="Phobius"/>
    </source>
</evidence>
<reference evidence="3" key="1">
    <citation type="submission" date="2023-07" db="EMBL/GenBank/DDBJ databases">
        <authorList>
            <consortium name="CYATHOMIX"/>
        </authorList>
    </citation>
    <scope>NUCLEOTIDE SEQUENCE</scope>
    <source>
        <strain evidence="3">N/A</strain>
    </source>
</reference>
<keyword evidence="4" id="KW-1185">Reference proteome</keyword>
<keyword evidence="2" id="KW-0472">Membrane</keyword>
<protein>
    <recommendedName>
        <fullName evidence="5">Methyltransferase-like 26</fullName>
    </recommendedName>
</protein>
<keyword evidence="2" id="KW-0812">Transmembrane</keyword>
<keyword evidence="2" id="KW-1133">Transmembrane helix</keyword>
<dbReference type="SUPFAM" id="SSF53335">
    <property type="entry name" value="S-adenosyl-L-methionine-dependent methyltransferases"/>
    <property type="match status" value="1"/>
</dbReference>
<evidence type="ECO:0000313" key="3">
    <source>
        <dbReference type="EMBL" id="CAJ0610373.1"/>
    </source>
</evidence>
<name>A0AA36HIA3_CYLNA</name>
<dbReference type="EMBL" id="CATQJL010000326">
    <property type="protein sequence ID" value="CAJ0610373.1"/>
    <property type="molecule type" value="Genomic_DNA"/>
</dbReference>